<dbReference type="STRING" id="1802593.A2172_02975"/>
<reference evidence="1 2" key="1">
    <citation type="journal article" date="2016" name="Nat. Commun.">
        <title>Thousands of microbial genomes shed light on interconnected biogeochemical processes in an aquifer system.</title>
        <authorList>
            <person name="Anantharaman K."/>
            <person name="Brown C.T."/>
            <person name="Hug L.A."/>
            <person name="Sharon I."/>
            <person name="Castelle C.J."/>
            <person name="Probst A.J."/>
            <person name="Thomas B.C."/>
            <person name="Singh A."/>
            <person name="Wilkins M.J."/>
            <person name="Karaoz U."/>
            <person name="Brodie E.L."/>
            <person name="Williams K.H."/>
            <person name="Hubbard S.S."/>
            <person name="Banfield J.F."/>
        </authorList>
    </citation>
    <scope>NUCLEOTIDE SEQUENCE [LARGE SCALE GENOMIC DNA]</scope>
</reference>
<dbReference type="EMBL" id="MHCP01000030">
    <property type="protein sequence ID" value="OGY22879.1"/>
    <property type="molecule type" value="Genomic_DNA"/>
</dbReference>
<name>A0A1G1W5D3_9BACT</name>
<proteinExistence type="predicted"/>
<evidence type="ECO:0000313" key="2">
    <source>
        <dbReference type="Proteomes" id="UP000176631"/>
    </source>
</evidence>
<accession>A0A1G1W5D3</accession>
<gene>
    <name evidence="1" type="ORF">A2172_02975</name>
</gene>
<protein>
    <submittedName>
        <fullName evidence="1">Uncharacterized protein</fullName>
    </submittedName>
</protein>
<evidence type="ECO:0000313" key="1">
    <source>
        <dbReference type="EMBL" id="OGY22879.1"/>
    </source>
</evidence>
<comment type="caution">
    <text evidence="1">The sequence shown here is derived from an EMBL/GenBank/DDBJ whole genome shotgun (WGS) entry which is preliminary data.</text>
</comment>
<dbReference type="Proteomes" id="UP000176631">
    <property type="component" value="Unassembled WGS sequence"/>
</dbReference>
<sequence length="67" mass="8038">MPRVFEVRGFLFWSKATNKDAQAILFWSKATNKDAKVSRNQRFRNTGRSYFVNSISFLTNQTYYRYN</sequence>
<organism evidence="1 2">
    <name type="scientific">Candidatus Woykebacteria bacterium RBG_13_40_15</name>
    <dbReference type="NCBI Taxonomy" id="1802593"/>
    <lineage>
        <taxon>Bacteria</taxon>
        <taxon>Candidatus Woykeibacteriota</taxon>
    </lineage>
</organism>
<dbReference type="AlphaFoldDB" id="A0A1G1W5D3"/>